<organism evidence="1 2">
    <name type="scientific">Botrytis porri</name>
    <dbReference type="NCBI Taxonomy" id="87229"/>
    <lineage>
        <taxon>Eukaryota</taxon>
        <taxon>Fungi</taxon>
        <taxon>Dikarya</taxon>
        <taxon>Ascomycota</taxon>
        <taxon>Pezizomycotina</taxon>
        <taxon>Leotiomycetes</taxon>
        <taxon>Helotiales</taxon>
        <taxon>Sclerotiniaceae</taxon>
        <taxon>Botrytis</taxon>
    </lineage>
</organism>
<evidence type="ECO:0000313" key="1">
    <source>
        <dbReference type="EMBL" id="TGO88277.1"/>
    </source>
</evidence>
<dbReference type="Proteomes" id="UP000297280">
    <property type="component" value="Unassembled WGS sequence"/>
</dbReference>
<dbReference type="AlphaFoldDB" id="A0A4Z1KUT0"/>
<sequence length="179" mass="20294">MATTLPQPEIALGSRMPIIQPFQRIIGPWGKVLTLTLVILNHVRFYDVDQLIVFVGMVFLPYLQVERDNNPLSVLELRKRSGYTDSSEVELSSNGNIMLNYHCDTRFHLDFKAHLMNICKSVLDLSTRGPINHDANPNPVQVPNLELQLVLIDWVLESKVKGARNKKRKLKTSTGSESD</sequence>
<gene>
    <name evidence="1" type="ORF">BPOR_0172g00030</name>
</gene>
<keyword evidence="2" id="KW-1185">Reference proteome</keyword>
<name>A0A4Z1KUT0_9HELO</name>
<accession>A0A4Z1KUT0</accession>
<proteinExistence type="predicted"/>
<dbReference type="EMBL" id="PQXO01000172">
    <property type="protein sequence ID" value="TGO88277.1"/>
    <property type="molecule type" value="Genomic_DNA"/>
</dbReference>
<evidence type="ECO:0000313" key="2">
    <source>
        <dbReference type="Proteomes" id="UP000297280"/>
    </source>
</evidence>
<reference evidence="1 2" key="1">
    <citation type="submission" date="2017-12" db="EMBL/GenBank/DDBJ databases">
        <title>Comparative genomics of Botrytis spp.</title>
        <authorList>
            <person name="Valero-Jimenez C.A."/>
            <person name="Tapia P."/>
            <person name="Veloso J."/>
            <person name="Silva-Moreno E."/>
            <person name="Staats M."/>
            <person name="Valdes J.H."/>
            <person name="Van Kan J.A.L."/>
        </authorList>
    </citation>
    <scope>NUCLEOTIDE SEQUENCE [LARGE SCALE GENOMIC DNA]</scope>
    <source>
        <strain evidence="1 2">MUCL3349</strain>
    </source>
</reference>
<comment type="caution">
    <text evidence="1">The sequence shown here is derived from an EMBL/GenBank/DDBJ whole genome shotgun (WGS) entry which is preliminary data.</text>
</comment>
<protein>
    <submittedName>
        <fullName evidence="1">Uncharacterized protein</fullName>
    </submittedName>
</protein>